<dbReference type="SUPFAM" id="SSF52096">
    <property type="entry name" value="ClpP/crotonase"/>
    <property type="match status" value="1"/>
</dbReference>
<organism evidence="2 3">
    <name type="scientific">Adonisia turfae CCMR0081</name>
    <dbReference type="NCBI Taxonomy" id="2292702"/>
    <lineage>
        <taxon>Bacteria</taxon>
        <taxon>Bacillati</taxon>
        <taxon>Cyanobacteriota</taxon>
        <taxon>Adonisia</taxon>
        <taxon>Adonisia turfae</taxon>
    </lineage>
</organism>
<dbReference type="GO" id="GO:0008236">
    <property type="term" value="F:serine-type peptidase activity"/>
    <property type="evidence" value="ECO:0007669"/>
    <property type="project" value="InterPro"/>
</dbReference>
<dbReference type="PANTHER" id="PTHR11261">
    <property type="entry name" value="INTERPHOTORECEPTOR RETINOID-BINDING PROTEIN"/>
    <property type="match status" value="1"/>
</dbReference>
<dbReference type="SMART" id="SM00245">
    <property type="entry name" value="TSPc"/>
    <property type="match status" value="1"/>
</dbReference>
<comment type="caution">
    <text evidence="2">The sequence shown here is derived from an EMBL/GenBank/DDBJ whole genome shotgun (WGS) entry which is preliminary data.</text>
</comment>
<dbReference type="InterPro" id="IPR005151">
    <property type="entry name" value="Tail-specific_protease"/>
</dbReference>
<evidence type="ECO:0000259" key="1">
    <source>
        <dbReference type="SMART" id="SM00245"/>
    </source>
</evidence>
<accession>A0A6M0RWU0</accession>
<dbReference type="CDD" id="cd07563">
    <property type="entry name" value="Peptidase_S41_IRBP"/>
    <property type="match status" value="1"/>
</dbReference>
<dbReference type="Proteomes" id="UP000481033">
    <property type="component" value="Unassembled WGS sequence"/>
</dbReference>
<dbReference type="RefSeq" id="WP_163703084.1">
    <property type="nucleotide sequence ID" value="NZ_QXHD01000004.1"/>
</dbReference>
<sequence length="359" mass="39415">MVESDGSDGFISSGGSFQDIDLDQESRTHVLEAIAEALDRYAFPEAAAKAQADIRQRLSDGGYSDIVSGYQFAETLTNQLQTLTEDQSIQVYFSPAPLPDLNADTPPTAEELAYQKQQSQRRNFDINQVERLSGNLGFLQLYGFEPPEFAGETLAAAMAFVANTDGLIIDLRYNRGGSPGMVALLCSYLLPAYPAVHLSDVHWPSEQRTQQSWTSAYVGGPRYLDRSVYVLTGPETATAAEEFAYTLKQLDRITLIGETTAGKANPGAGQRLHDHFWMFLPTGQVLSPITGRNWEGSGVLPDFKVPIELAMKVAHYMGLTDLSKKPGALDRELEAALETVKKQLDQMQQDLISQLGGLR</sequence>
<dbReference type="Pfam" id="PF03572">
    <property type="entry name" value="Peptidase_S41"/>
    <property type="match status" value="1"/>
</dbReference>
<keyword evidence="3" id="KW-1185">Reference proteome</keyword>
<dbReference type="Pfam" id="PF11918">
    <property type="entry name" value="Peptidase_S41_N"/>
    <property type="match status" value="1"/>
</dbReference>
<protein>
    <submittedName>
        <fullName evidence="2">Peptidase</fullName>
    </submittedName>
</protein>
<dbReference type="GO" id="GO:0006508">
    <property type="term" value="P:proteolysis"/>
    <property type="evidence" value="ECO:0007669"/>
    <property type="project" value="InterPro"/>
</dbReference>
<feature type="domain" description="Tail specific protease" evidence="1">
    <location>
        <begin position="108"/>
        <end position="306"/>
    </location>
</feature>
<dbReference type="Gene3D" id="3.90.226.10">
    <property type="entry name" value="2-enoyl-CoA Hydratase, Chain A, domain 1"/>
    <property type="match status" value="1"/>
</dbReference>
<dbReference type="PANTHER" id="PTHR11261:SF3">
    <property type="entry name" value="RETINOL-BINDING PROTEIN 3"/>
    <property type="match status" value="1"/>
</dbReference>
<dbReference type="AlphaFoldDB" id="A0A6M0RWU0"/>
<dbReference type="EMBL" id="QXHD01000004">
    <property type="protein sequence ID" value="NEZ60718.1"/>
    <property type="molecule type" value="Genomic_DNA"/>
</dbReference>
<evidence type="ECO:0000313" key="2">
    <source>
        <dbReference type="EMBL" id="NEZ60718.1"/>
    </source>
</evidence>
<gene>
    <name evidence="2" type="ORF">DXZ20_34775</name>
</gene>
<proteinExistence type="predicted"/>
<dbReference type="Gene3D" id="3.30.750.44">
    <property type="match status" value="1"/>
</dbReference>
<name>A0A6M0RWU0_9CYAN</name>
<reference evidence="2 3" key="1">
    <citation type="journal article" date="2020" name="Microb. Ecol.">
        <title>Ecogenomics of the Marine Benthic Filamentous Cyanobacterium Adonisia.</title>
        <authorList>
            <person name="Walter J.M."/>
            <person name="Coutinho F.H."/>
            <person name="Leomil L."/>
            <person name="Hargreaves P.I."/>
            <person name="Campeao M.E."/>
            <person name="Vieira V.V."/>
            <person name="Silva B.S."/>
            <person name="Fistarol G.O."/>
            <person name="Salomon P.S."/>
            <person name="Sawabe T."/>
            <person name="Mino S."/>
            <person name="Hosokawa M."/>
            <person name="Miyashita H."/>
            <person name="Maruyama F."/>
            <person name="van Verk M.C."/>
            <person name="Dutilh B.E."/>
            <person name="Thompson C.C."/>
            <person name="Thompson F.L."/>
        </authorList>
    </citation>
    <scope>NUCLEOTIDE SEQUENCE [LARGE SCALE GENOMIC DNA]</scope>
    <source>
        <strain evidence="2 3">CCMR0081</strain>
    </source>
</reference>
<evidence type="ECO:0000313" key="3">
    <source>
        <dbReference type="Proteomes" id="UP000481033"/>
    </source>
</evidence>
<dbReference type="InterPro" id="IPR029045">
    <property type="entry name" value="ClpP/crotonase-like_dom_sf"/>
</dbReference>